<dbReference type="InterPro" id="IPR028015">
    <property type="entry name" value="CCDC84-like"/>
</dbReference>
<evidence type="ECO:0000313" key="2">
    <source>
        <dbReference type="Proteomes" id="UP000828390"/>
    </source>
</evidence>
<name>A0A9D4E6Z8_DREPO</name>
<accession>A0A9D4E6Z8</accession>
<dbReference type="AlphaFoldDB" id="A0A9D4E6Z8"/>
<comment type="caution">
    <text evidence="1">The sequence shown here is derived from an EMBL/GenBank/DDBJ whole genome shotgun (WGS) entry which is preliminary data.</text>
</comment>
<proteinExistence type="predicted"/>
<keyword evidence="2" id="KW-1185">Reference proteome</keyword>
<dbReference type="Pfam" id="PF14968">
    <property type="entry name" value="CCDC84"/>
    <property type="match status" value="1"/>
</dbReference>
<protein>
    <submittedName>
        <fullName evidence="1">Uncharacterized protein</fullName>
    </submittedName>
</protein>
<dbReference type="EMBL" id="JAIWYP010000009">
    <property type="protein sequence ID" value="KAH3773025.1"/>
    <property type="molecule type" value="Genomic_DNA"/>
</dbReference>
<gene>
    <name evidence="1" type="ORF">DPMN_174373</name>
</gene>
<sequence length="197" mass="22427">MWLQRTVQCWAQDCCITSAGGLQRTVQCWAQDCCIVSAGKHVVTEDCTVLGSGLLHHISRWVTEDCIVLGSGLLHHISSDEHRASMDQFFWDNLVKKERKPKFILTPADLTIFEKSSFLAVKKYQKAKTEEIKQLAATLSASEHLRCQRLTEVKPVSSIGDCIQTVKIVMCFRTFTFDSEAFNFSSFELFKQDSYFN</sequence>
<organism evidence="1 2">
    <name type="scientific">Dreissena polymorpha</name>
    <name type="common">Zebra mussel</name>
    <name type="synonym">Mytilus polymorpha</name>
    <dbReference type="NCBI Taxonomy" id="45954"/>
    <lineage>
        <taxon>Eukaryota</taxon>
        <taxon>Metazoa</taxon>
        <taxon>Spiralia</taxon>
        <taxon>Lophotrochozoa</taxon>
        <taxon>Mollusca</taxon>
        <taxon>Bivalvia</taxon>
        <taxon>Autobranchia</taxon>
        <taxon>Heteroconchia</taxon>
        <taxon>Euheterodonta</taxon>
        <taxon>Imparidentia</taxon>
        <taxon>Neoheterodontei</taxon>
        <taxon>Myida</taxon>
        <taxon>Dreissenoidea</taxon>
        <taxon>Dreissenidae</taxon>
        <taxon>Dreissena</taxon>
    </lineage>
</organism>
<dbReference type="Proteomes" id="UP000828390">
    <property type="component" value="Unassembled WGS sequence"/>
</dbReference>
<reference evidence="1" key="2">
    <citation type="submission" date="2020-11" db="EMBL/GenBank/DDBJ databases">
        <authorList>
            <person name="McCartney M.A."/>
            <person name="Auch B."/>
            <person name="Kono T."/>
            <person name="Mallez S."/>
            <person name="Becker A."/>
            <person name="Gohl D.M."/>
            <person name="Silverstein K.A.T."/>
            <person name="Koren S."/>
            <person name="Bechman K.B."/>
            <person name="Herman A."/>
            <person name="Abrahante J.E."/>
            <person name="Garbe J."/>
        </authorList>
    </citation>
    <scope>NUCLEOTIDE SEQUENCE</scope>
    <source>
        <strain evidence="1">Duluth1</strain>
        <tissue evidence="1">Whole animal</tissue>
    </source>
</reference>
<evidence type="ECO:0000313" key="1">
    <source>
        <dbReference type="EMBL" id="KAH3773025.1"/>
    </source>
</evidence>
<reference evidence="1" key="1">
    <citation type="journal article" date="2019" name="bioRxiv">
        <title>The Genome of the Zebra Mussel, Dreissena polymorpha: A Resource for Invasive Species Research.</title>
        <authorList>
            <person name="McCartney M.A."/>
            <person name="Auch B."/>
            <person name="Kono T."/>
            <person name="Mallez S."/>
            <person name="Zhang Y."/>
            <person name="Obille A."/>
            <person name="Becker A."/>
            <person name="Abrahante J.E."/>
            <person name="Garbe J."/>
            <person name="Badalamenti J.P."/>
            <person name="Herman A."/>
            <person name="Mangelson H."/>
            <person name="Liachko I."/>
            <person name="Sullivan S."/>
            <person name="Sone E.D."/>
            <person name="Koren S."/>
            <person name="Silverstein K.A.T."/>
            <person name="Beckman K.B."/>
            <person name="Gohl D.M."/>
        </authorList>
    </citation>
    <scope>NUCLEOTIDE SEQUENCE</scope>
    <source>
        <strain evidence="1">Duluth1</strain>
        <tissue evidence="1">Whole animal</tissue>
    </source>
</reference>